<evidence type="ECO:0000256" key="1">
    <source>
        <dbReference type="ARBA" id="ARBA00022603"/>
    </source>
</evidence>
<dbReference type="Pfam" id="PF05958">
    <property type="entry name" value="tRNA_U5-meth_tr"/>
    <property type="match status" value="1"/>
</dbReference>
<dbReference type="PROSITE" id="PS01230">
    <property type="entry name" value="TRMA_1"/>
    <property type="match status" value="1"/>
</dbReference>
<feature type="chain" id="PRO_5007584220" evidence="7">
    <location>
        <begin position="26"/>
        <end position="856"/>
    </location>
</feature>
<comment type="similarity">
    <text evidence="4">Belongs to the class I-like SAM-binding methyltransferase superfamily. RNA M5U methyltransferase family.</text>
</comment>
<dbReference type="KEGG" id="pgab:PGSY75_1133800"/>
<dbReference type="PANTHER" id="PTHR45904">
    <property type="entry name" value="TRNA (URACIL-5-)-METHYLTRANSFERASE"/>
    <property type="match status" value="1"/>
</dbReference>
<evidence type="ECO:0000313" key="9">
    <source>
        <dbReference type="Proteomes" id="UP000076004"/>
    </source>
</evidence>
<feature type="active site" description="Nucleophile" evidence="4">
    <location>
        <position position="810"/>
    </location>
</feature>
<feature type="compositionally biased region" description="Low complexity" evidence="6">
    <location>
        <begin position="246"/>
        <end position="264"/>
    </location>
</feature>
<dbReference type="VEuPathDB" id="PlasmoDB:PGSY75_1133800"/>
<comment type="caution">
    <text evidence="4">Lacks conserved residue(s) required for the propagation of feature annotation.</text>
</comment>
<dbReference type="PROSITE" id="PS51687">
    <property type="entry name" value="SAM_MT_RNA_M5U"/>
    <property type="match status" value="1"/>
</dbReference>
<dbReference type="InterPro" id="IPR030390">
    <property type="entry name" value="MeTrfase_TrmA_AS"/>
</dbReference>
<name>A0A151LJ59_9APIC</name>
<feature type="binding site" evidence="4">
    <location>
        <position position="675"/>
    </location>
    <ligand>
        <name>S-adenosyl-L-methionine</name>
        <dbReference type="ChEBI" id="CHEBI:59789"/>
    </ligand>
</feature>
<dbReference type="Gene3D" id="2.40.50.1070">
    <property type="match status" value="1"/>
</dbReference>
<dbReference type="CDD" id="cd02440">
    <property type="entry name" value="AdoMet_MTases"/>
    <property type="match status" value="1"/>
</dbReference>
<dbReference type="InterPro" id="IPR030391">
    <property type="entry name" value="MeTrfase_TrmA_CS"/>
</dbReference>
<dbReference type="GO" id="GO:0003723">
    <property type="term" value="F:RNA binding"/>
    <property type="evidence" value="ECO:0007669"/>
    <property type="project" value="TreeGrafter"/>
</dbReference>
<sequence length="856" mass="101195">MSTYLFVYYLALLLIHFFLLCNKKGFHFCHSVVLKKRTFSFKLLSLNNKIKKIVSKKKGVIEKMDISDKEALMDMNTRSAVRNKNIHLSINNYTNILNREHINTKLIRSNVLSIFSYTLKYMNKKSLNKWLRKNIKATFYDTYIPRNKPLAYIRFKTYDDLRIFEKLIENKRFYSDDSLSLIKINRVYNKQNNNILRKKRKFNEENKLNYNMNDEKYEKNDVNNTYDDDIKFLSVNNDKYGEFQSYNNNNNDNNNNNNDINNYYDCTEGDRKKFKKDDLYNSSNNNNNNSKYNYNVMQKQNNDDKEFIDLQSIIKINKEEKFKSIENYVTPFYKYPYQEQIIIKHNFLKKCKDQILFNLKSKWMKQNILFGDMESNIINEEIDLNNIQDYYEQKQNKKNQTSKDNCINKTVLTDIKKSSSITRETSLNDKMKQYDIQVDEPLYPNYEGTIHYRNKCEFTISYDENQNVEIGFVVGKMKTCIKDDNLDKNSSEDNNCNFSENNISNNASPINETHSTKLRNKKQKQSYYLNPIVKNVDQCIHIHPAMKEVVQEMKSIIKESNLPVFDRVYKTGVWRLLVVRMNSKNELMITVQTYNLDCKKKKEIKRLLINRLSKNKDDTPKYFCNFKVLSIYIQEHESPNDSFDQSLNEHLWGMEYLEETILDNKFLLTPSCFFQVNRDSCQILYKRVIDYINIKEGVKNYIFDLCCGTGTISICASNILKRNDVHIIGIDICESSIISANKNAKMNNINNYKFLHGRVEEFFSKEIKNIQTDNANIICIIDPPRNGIANSVLNILSAHHLINQIIYVSCNPITLIKNVTNILFLNETLKIKNMAFVDMFPHTFHLECITNIVKKA</sequence>
<keyword evidence="1 4" id="KW-0489">Methyltransferase</keyword>
<dbReference type="GO" id="GO:0008757">
    <property type="term" value="F:S-adenosylmethionine-dependent methyltransferase activity"/>
    <property type="evidence" value="ECO:0007669"/>
    <property type="project" value="UniProtKB-ARBA"/>
</dbReference>
<evidence type="ECO:0000256" key="4">
    <source>
        <dbReference type="PROSITE-ProRule" id="PRU01024"/>
    </source>
</evidence>
<organism evidence="8 9">
    <name type="scientific">Plasmodium gaboni</name>
    <dbReference type="NCBI Taxonomy" id="647221"/>
    <lineage>
        <taxon>Eukaryota</taxon>
        <taxon>Sar</taxon>
        <taxon>Alveolata</taxon>
        <taxon>Apicomplexa</taxon>
        <taxon>Aconoidasida</taxon>
        <taxon>Haemosporida</taxon>
        <taxon>Plasmodiidae</taxon>
        <taxon>Plasmodium</taxon>
        <taxon>Plasmodium (Laverania)</taxon>
    </lineage>
</organism>
<dbReference type="PROSITE" id="PS01231">
    <property type="entry name" value="TRMA_2"/>
    <property type="match status" value="1"/>
</dbReference>
<evidence type="ECO:0000256" key="5">
    <source>
        <dbReference type="PROSITE-ProRule" id="PRU10015"/>
    </source>
</evidence>
<dbReference type="AlphaFoldDB" id="A0A151LJ59"/>
<feature type="active site" evidence="5">
    <location>
        <position position="810"/>
    </location>
</feature>
<evidence type="ECO:0000256" key="7">
    <source>
        <dbReference type="SAM" id="SignalP"/>
    </source>
</evidence>
<dbReference type="SUPFAM" id="SSF53335">
    <property type="entry name" value="S-adenosyl-L-methionine-dependent methyltransferases"/>
    <property type="match status" value="1"/>
</dbReference>
<keyword evidence="2 4" id="KW-0808">Transferase</keyword>
<keyword evidence="3 4" id="KW-0949">S-adenosyl-L-methionine</keyword>
<evidence type="ECO:0000313" key="8">
    <source>
        <dbReference type="EMBL" id="KYN98974.1"/>
    </source>
</evidence>
<dbReference type="GO" id="GO:0006396">
    <property type="term" value="P:RNA processing"/>
    <property type="evidence" value="ECO:0007669"/>
    <property type="project" value="InterPro"/>
</dbReference>
<dbReference type="Proteomes" id="UP000076004">
    <property type="component" value="Chromosome 11"/>
</dbReference>
<dbReference type="GeneID" id="29777048"/>
<feature type="region of interest" description="Disordered" evidence="6">
    <location>
        <begin position="245"/>
        <end position="264"/>
    </location>
</feature>
<dbReference type="Gene3D" id="3.40.50.150">
    <property type="entry name" value="Vaccinia Virus protein VP39"/>
    <property type="match status" value="1"/>
</dbReference>
<accession>A0A151LJ59</accession>
<dbReference type="VEuPathDB" id="PlasmoDB:PGABG01_1131800"/>
<dbReference type="InterPro" id="IPR045850">
    <property type="entry name" value="TRM2_met"/>
</dbReference>
<dbReference type="GO" id="GO:0009451">
    <property type="term" value="P:RNA modification"/>
    <property type="evidence" value="ECO:0007669"/>
    <property type="project" value="UniProtKB-ARBA"/>
</dbReference>
<dbReference type="InterPro" id="IPR029063">
    <property type="entry name" value="SAM-dependent_MTases_sf"/>
</dbReference>
<feature type="binding site" evidence="4">
    <location>
        <position position="782"/>
    </location>
    <ligand>
        <name>S-adenosyl-L-methionine</name>
        <dbReference type="ChEBI" id="CHEBI:59789"/>
    </ligand>
</feature>
<gene>
    <name evidence="8" type="ORF">PGSY75_1133800</name>
</gene>
<keyword evidence="7" id="KW-0732">Signal</keyword>
<evidence type="ECO:0000256" key="2">
    <source>
        <dbReference type="ARBA" id="ARBA00022679"/>
    </source>
</evidence>
<dbReference type="EMBL" id="LVLB01000012">
    <property type="protein sequence ID" value="KYN98974.1"/>
    <property type="molecule type" value="Genomic_DNA"/>
</dbReference>
<feature type="binding site" evidence="4">
    <location>
        <position position="731"/>
    </location>
    <ligand>
        <name>S-adenosyl-L-methionine</name>
        <dbReference type="ChEBI" id="CHEBI:59789"/>
    </ligand>
</feature>
<dbReference type="GO" id="GO:0032259">
    <property type="term" value="P:methylation"/>
    <property type="evidence" value="ECO:0007669"/>
    <property type="project" value="UniProtKB-KW"/>
</dbReference>
<proteinExistence type="inferred from homology"/>
<dbReference type="GO" id="GO:0008173">
    <property type="term" value="F:RNA methyltransferase activity"/>
    <property type="evidence" value="ECO:0007669"/>
    <property type="project" value="InterPro"/>
</dbReference>
<dbReference type="PANTHER" id="PTHR45904:SF2">
    <property type="entry name" value="TRNA (URACIL-5-)-METHYLTRANSFERASE HOMOLOG A"/>
    <property type="match status" value="1"/>
</dbReference>
<dbReference type="InterPro" id="IPR010280">
    <property type="entry name" value="U5_MeTrfase_fam"/>
</dbReference>
<reference evidence="8 9" key="1">
    <citation type="journal article" date="2016" name="Nat. Commun.">
        <title>Genomes of cryptic chimpanzee Plasmodium species reveal key evolutionary events leading to human malaria.</title>
        <authorList>
            <person name="Sundararaman S.A."/>
            <person name="Plenderleith L.J."/>
            <person name="Liu W."/>
            <person name="Loy D.E."/>
            <person name="Learn G.H."/>
            <person name="Li Y."/>
            <person name="Shaw K.S."/>
            <person name="Ayouba A."/>
            <person name="Peeters M."/>
            <person name="Speede S."/>
            <person name="Shaw G.M."/>
            <person name="Bushman F.D."/>
            <person name="Brisson D."/>
            <person name="Rayner J.C."/>
            <person name="Sharp P.M."/>
            <person name="Hahn B.H."/>
        </authorList>
    </citation>
    <scope>NUCLEOTIDE SEQUENCE [LARGE SCALE GENOMIC DNA]</scope>
    <source>
        <strain evidence="8 9">SY75</strain>
    </source>
</reference>
<evidence type="ECO:0000256" key="3">
    <source>
        <dbReference type="ARBA" id="ARBA00022691"/>
    </source>
</evidence>
<feature type="signal peptide" evidence="7">
    <location>
        <begin position="1"/>
        <end position="25"/>
    </location>
</feature>
<comment type="caution">
    <text evidence="8">The sequence shown here is derived from an EMBL/GenBank/DDBJ whole genome shotgun (WGS) entry which is preliminary data.</text>
</comment>
<protein>
    <submittedName>
        <fullName evidence="8">Putative RNA (Uracil-5-)methyltransferase</fullName>
    </submittedName>
</protein>
<evidence type="ECO:0000256" key="6">
    <source>
        <dbReference type="SAM" id="MobiDB-lite"/>
    </source>
</evidence>
<dbReference type="RefSeq" id="XP_018641251.1">
    <property type="nucleotide sequence ID" value="XM_018786456.1"/>
</dbReference>